<dbReference type="PANTHER" id="PTHR31088:SF6">
    <property type="entry name" value="PHAGE SHOCK PROTEIN A"/>
    <property type="match status" value="1"/>
</dbReference>
<dbReference type="EMBL" id="CAKMMF010000029">
    <property type="protein sequence ID" value="CAH1218115.1"/>
    <property type="molecule type" value="Genomic_DNA"/>
</dbReference>
<comment type="caution">
    <text evidence="3">The sequence shown here is derived from an EMBL/GenBank/DDBJ whole genome shotgun (WGS) entry which is preliminary data.</text>
</comment>
<evidence type="ECO:0000313" key="3">
    <source>
        <dbReference type="EMBL" id="CAH1218115.1"/>
    </source>
</evidence>
<feature type="coiled-coil region" evidence="2">
    <location>
        <begin position="108"/>
        <end position="149"/>
    </location>
</feature>
<reference evidence="3" key="1">
    <citation type="submission" date="2022-01" db="EMBL/GenBank/DDBJ databases">
        <authorList>
            <person name="Criscuolo A."/>
        </authorList>
    </citation>
    <scope>NUCLEOTIDE SEQUENCE</scope>
    <source>
        <strain evidence="3">CIP111893</strain>
    </source>
</reference>
<protein>
    <submittedName>
        <fullName evidence="3">Protein LiaH</fullName>
    </submittedName>
</protein>
<evidence type="ECO:0000256" key="2">
    <source>
        <dbReference type="SAM" id="Coils"/>
    </source>
</evidence>
<dbReference type="RefSeq" id="WP_236344785.1">
    <property type="nucleotide sequence ID" value="NZ_CAKMMF010000029.1"/>
</dbReference>
<evidence type="ECO:0000256" key="1">
    <source>
        <dbReference type="ARBA" id="ARBA00043985"/>
    </source>
</evidence>
<dbReference type="Pfam" id="PF04012">
    <property type="entry name" value="PspA_IM30"/>
    <property type="match status" value="1"/>
</dbReference>
<keyword evidence="2" id="KW-0175">Coiled coil</keyword>
<comment type="similarity">
    <text evidence="1">Belongs to the PspA/Vipp/IM30 family.</text>
</comment>
<dbReference type="PANTHER" id="PTHR31088">
    <property type="entry name" value="MEMBRANE-ASSOCIATED PROTEIN VIPP1, CHLOROPLASTIC"/>
    <property type="match status" value="1"/>
</dbReference>
<name>A0ABN8GVS8_9BACL</name>
<dbReference type="InterPro" id="IPR007157">
    <property type="entry name" value="PspA_VIPP1"/>
</dbReference>
<gene>
    <name evidence="3" type="primary">liaH_1</name>
    <name evidence="3" type="ORF">PAECIP111893_04362</name>
</gene>
<dbReference type="Proteomes" id="UP000838686">
    <property type="component" value="Unassembled WGS sequence"/>
</dbReference>
<keyword evidence="4" id="KW-1185">Reference proteome</keyword>
<evidence type="ECO:0000313" key="4">
    <source>
        <dbReference type="Proteomes" id="UP000838686"/>
    </source>
</evidence>
<organism evidence="3 4">
    <name type="scientific">Paenibacillus plantiphilus</name>
    <dbReference type="NCBI Taxonomy" id="2905650"/>
    <lineage>
        <taxon>Bacteria</taxon>
        <taxon>Bacillati</taxon>
        <taxon>Bacillota</taxon>
        <taxon>Bacilli</taxon>
        <taxon>Bacillales</taxon>
        <taxon>Paenibacillaceae</taxon>
        <taxon>Paenibacillus</taxon>
    </lineage>
</organism>
<proteinExistence type="inferred from homology"/>
<accession>A0ABN8GVS8</accession>
<sequence>MGVLTRLIDMTKAATNELLDKLEDPTMMMNHYVRTMKNDIDSIQTEILKQEAAAKHLRLQADEYNKLAEQSEARALEAMSSEQEALARELLAIKLQYAEKARESEAWSESARLRCSELAQRLEEAKAELDVMQKKRDELSARAQATAAKARTSMPSFGCRLDGGSASQGFQRMEDKIMQWEAQVEVANRPFAGSSGAYPSKENEAAGLHPTQAALVDEQLELLRKRLPAQ</sequence>